<accession>A0A9P6B8M0</accession>
<sequence length="206" mass="23012">MYLPTQHGTPFVFCRVCLHASSVTTGPVLPPKGSLQGHTLKSNKVVPRAASNERAHCCPRITPLTVIYPAKGPFPRHQVGISKQIPVNNTAADWFFYFSPLSPGPRLGPIHRRGCNYTTSSVPRLRGLRAVPGPTTRPPRSLDLLSDAYNTSQNVLLFPIRFQNWCWLRKGLLPSCLFISSLSYFIPPPQTGDTARFRQRSRARYS</sequence>
<dbReference type="EMBL" id="MU128926">
    <property type="protein sequence ID" value="KAF9518281.1"/>
    <property type="molecule type" value="Genomic_DNA"/>
</dbReference>
<dbReference type="AlphaFoldDB" id="A0A9P6B8M0"/>
<gene>
    <name evidence="1" type="ORF">BS47DRAFT_332711</name>
</gene>
<keyword evidence="2" id="KW-1185">Reference proteome</keyword>
<dbReference type="Proteomes" id="UP000886523">
    <property type="component" value="Unassembled WGS sequence"/>
</dbReference>
<evidence type="ECO:0000313" key="1">
    <source>
        <dbReference type="EMBL" id="KAF9518281.1"/>
    </source>
</evidence>
<evidence type="ECO:0000313" key="2">
    <source>
        <dbReference type="Proteomes" id="UP000886523"/>
    </source>
</evidence>
<protein>
    <submittedName>
        <fullName evidence="1">Uncharacterized protein</fullName>
    </submittedName>
</protein>
<organism evidence="1 2">
    <name type="scientific">Hydnum rufescens UP504</name>
    <dbReference type="NCBI Taxonomy" id="1448309"/>
    <lineage>
        <taxon>Eukaryota</taxon>
        <taxon>Fungi</taxon>
        <taxon>Dikarya</taxon>
        <taxon>Basidiomycota</taxon>
        <taxon>Agaricomycotina</taxon>
        <taxon>Agaricomycetes</taxon>
        <taxon>Cantharellales</taxon>
        <taxon>Hydnaceae</taxon>
        <taxon>Hydnum</taxon>
    </lineage>
</organism>
<reference evidence="1" key="1">
    <citation type="journal article" date="2020" name="Nat. Commun.">
        <title>Large-scale genome sequencing of mycorrhizal fungi provides insights into the early evolution of symbiotic traits.</title>
        <authorList>
            <person name="Miyauchi S."/>
            <person name="Kiss E."/>
            <person name="Kuo A."/>
            <person name="Drula E."/>
            <person name="Kohler A."/>
            <person name="Sanchez-Garcia M."/>
            <person name="Morin E."/>
            <person name="Andreopoulos B."/>
            <person name="Barry K.W."/>
            <person name="Bonito G."/>
            <person name="Buee M."/>
            <person name="Carver A."/>
            <person name="Chen C."/>
            <person name="Cichocki N."/>
            <person name="Clum A."/>
            <person name="Culley D."/>
            <person name="Crous P.W."/>
            <person name="Fauchery L."/>
            <person name="Girlanda M."/>
            <person name="Hayes R.D."/>
            <person name="Keri Z."/>
            <person name="LaButti K."/>
            <person name="Lipzen A."/>
            <person name="Lombard V."/>
            <person name="Magnuson J."/>
            <person name="Maillard F."/>
            <person name="Murat C."/>
            <person name="Nolan M."/>
            <person name="Ohm R.A."/>
            <person name="Pangilinan J."/>
            <person name="Pereira M.F."/>
            <person name="Perotto S."/>
            <person name="Peter M."/>
            <person name="Pfister S."/>
            <person name="Riley R."/>
            <person name="Sitrit Y."/>
            <person name="Stielow J.B."/>
            <person name="Szollosi G."/>
            <person name="Zifcakova L."/>
            <person name="Stursova M."/>
            <person name="Spatafora J.W."/>
            <person name="Tedersoo L."/>
            <person name="Vaario L.M."/>
            <person name="Yamada A."/>
            <person name="Yan M."/>
            <person name="Wang P."/>
            <person name="Xu J."/>
            <person name="Bruns T."/>
            <person name="Baldrian P."/>
            <person name="Vilgalys R."/>
            <person name="Dunand C."/>
            <person name="Henrissat B."/>
            <person name="Grigoriev I.V."/>
            <person name="Hibbett D."/>
            <person name="Nagy L.G."/>
            <person name="Martin F.M."/>
        </authorList>
    </citation>
    <scope>NUCLEOTIDE SEQUENCE</scope>
    <source>
        <strain evidence="1">UP504</strain>
    </source>
</reference>
<proteinExistence type="predicted"/>
<comment type="caution">
    <text evidence="1">The sequence shown here is derived from an EMBL/GenBank/DDBJ whole genome shotgun (WGS) entry which is preliminary data.</text>
</comment>
<name>A0A9P6B8M0_9AGAM</name>